<dbReference type="Proteomes" id="UP000253509">
    <property type="component" value="Unassembled WGS sequence"/>
</dbReference>
<reference evidence="1 2" key="1">
    <citation type="submission" date="2018-06" db="EMBL/GenBank/DDBJ databases">
        <title>Freshwater and sediment microbial communities from various areas in North America, analyzing microbe dynamics in response to fracking.</title>
        <authorList>
            <person name="Lamendella R."/>
        </authorList>
    </citation>
    <scope>NUCLEOTIDE SEQUENCE [LARGE SCALE GENOMIC DNA]</scope>
    <source>
        <strain evidence="1 2">3b_TX</strain>
    </source>
</reference>
<comment type="caution">
    <text evidence="1">The sequence shown here is derived from an EMBL/GenBank/DDBJ whole genome shotgun (WGS) entry which is preliminary data.</text>
</comment>
<sequence>MCPRPKFQIKRHGPHEWRVYLLLCDGRVHVTTESTVDAALTVALDEIAARRHRPMEVTG</sequence>
<gene>
    <name evidence="1" type="ORF">DFO65_103330</name>
</gene>
<accession>A0A366IN76</accession>
<protein>
    <submittedName>
        <fullName evidence="1">Uncharacterized protein</fullName>
    </submittedName>
</protein>
<dbReference type="AlphaFoldDB" id="A0A366IN76"/>
<proteinExistence type="predicted"/>
<organism evidence="1 2">
    <name type="scientific">Brevibacterium celere</name>
    <dbReference type="NCBI Taxonomy" id="225845"/>
    <lineage>
        <taxon>Bacteria</taxon>
        <taxon>Bacillati</taxon>
        <taxon>Actinomycetota</taxon>
        <taxon>Actinomycetes</taxon>
        <taxon>Micrococcales</taxon>
        <taxon>Brevibacteriaceae</taxon>
        <taxon>Brevibacterium</taxon>
    </lineage>
</organism>
<dbReference type="EMBL" id="QNSB01000003">
    <property type="protein sequence ID" value="RBP73035.1"/>
    <property type="molecule type" value="Genomic_DNA"/>
</dbReference>
<evidence type="ECO:0000313" key="1">
    <source>
        <dbReference type="EMBL" id="RBP73035.1"/>
    </source>
</evidence>
<name>A0A366IN76_9MICO</name>
<keyword evidence="2" id="KW-1185">Reference proteome</keyword>
<evidence type="ECO:0000313" key="2">
    <source>
        <dbReference type="Proteomes" id="UP000253509"/>
    </source>
</evidence>